<accession>A0ABP6WZN1</accession>
<dbReference type="PANTHER" id="PTHR30136:SF2">
    <property type="entry name" value="TRANSCRIPTIONAL REGULATOR ICLR"/>
    <property type="match status" value="1"/>
</dbReference>
<dbReference type="InterPro" id="IPR014757">
    <property type="entry name" value="Tscrpt_reg_IclR_C"/>
</dbReference>
<dbReference type="InterPro" id="IPR036390">
    <property type="entry name" value="WH_DNA-bd_sf"/>
</dbReference>
<keyword evidence="7" id="KW-1185">Reference proteome</keyword>
<organism evidence="6 7">
    <name type="scientific">Microlunatus spumicola</name>
    <dbReference type="NCBI Taxonomy" id="81499"/>
    <lineage>
        <taxon>Bacteria</taxon>
        <taxon>Bacillati</taxon>
        <taxon>Actinomycetota</taxon>
        <taxon>Actinomycetes</taxon>
        <taxon>Propionibacteriales</taxon>
        <taxon>Propionibacteriaceae</taxon>
        <taxon>Microlunatus</taxon>
    </lineage>
</organism>
<dbReference type="SUPFAM" id="SSF55781">
    <property type="entry name" value="GAF domain-like"/>
    <property type="match status" value="1"/>
</dbReference>
<dbReference type="Pfam" id="PF01614">
    <property type="entry name" value="IclR_C"/>
    <property type="match status" value="1"/>
</dbReference>
<dbReference type="PROSITE" id="PS51077">
    <property type="entry name" value="HTH_ICLR"/>
    <property type="match status" value="1"/>
</dbReference>
<dbReference type="SMART" id="SM00346">
    <property type="entry name" value="HTH_ICLR"/>
    <property type="match status" value="1"/>
</dbReference>
<keyword evidence="2" id="KW-0238">DNA-binding</keyword>
<keyword evidence="3" id="KW-0804">Transcription</keyword>
<keyword evidence="1" id="KW-0805">Transcription regulation</keyword>
<feature type="domain" description="IclR-ED" evidence="5">
    <location>
        <begin position="81"/>
        <end position="265"/>
    </location>
</feature>
<evidence type="ECO:0000313" key="6">
    <source>
        <dbReference type="EMBL" id="GAA3558093.1"/>
    </source>
</evidence>
<dbReference type="Gene3D" id="1.10.10.10">
    <property type="entry name" value="Winged helix-like DNA-binding domain superfamily/Winged helix DNA-binding domain"/>
    <property type="match status" value="1"/>
</dbReference>
<dbReference type="SUPFAM" id="SSF46785">
    <property type="entry name" value="Winged helix' DNA-binding domain"/>
    <property type="match status" value="1"/>
</dbReference>
<evidence type="ECO:0000259" key="5">
    <source>
        <dbReference type="PROSITE" id="PS51078"/>
    </source>
</evidence>
<comment type="caution">
    <text evidence="6">The sequence shown here is derived from an EMBL/GenBank/DDBJ whole genome shotgun (WGS) entry which is preliminary data.</text>
</comment>
<protein>
    <submittedName>
        <fullName evidence="6">IclR family transcriptional regulator</fullName>
    </submittedName>
</protein>
<dbReference type="InterPro" id="IPR029016">
    <property type="entry name" value="GAF-like_dom_sf"/>
</dbReference>
<dbReference type="RefSeq" id="WP_204911815.1">
    <property type="nucleotide sequence ID" value="NZ_BAAAYR010000001.1"/>
</dbReference>
<dbReference type="PROSITE" id="PS51078">
    <property type="entry name" value="ICLR_ED"/>
    <property type="match status" value="1"/>
</dbReference>
<reference evidence="7" key="1">
    <citation type="journal article" date="2019" name="Int. J. Syst. Evol. Microbiol.">
        <title>The Global Catalogue of Microorganisms (GCM) 10K type strain sequencing project: providing services to taxonomists for standard genome sequencing and annotation.</title>
        <authorList>
            <consortium name="The Broad Institute Genomics Platform"/>
            <consortium name="The Broad Institute Genome Sequencing Center for Infectious Disease"/>
            <person name="Wu L."/>
            <person name="Ma J."/>
        </authorList>
    </citation>
    <scope>NUCLEOTIDE SEQUENCE [LARGE SCALE GENOMIC DNA]</scope>
    <source>
        <strain evidence="7">JCM 16540</strain>
    </source>
</reference>
<name>A0ABP6WZN1_9ACTN</name>
<dbReference type="InterPro" id="IPR050707">
    <property type="entry name" value="HTH_MetabolicPath_Reg"/>
</dbReference>
<evidence type="ECO:0000259" key="4">
    <source>
        <dbReference type="PROSITE" id="PS51077"/>
    </source>
</evidence>
<dbReference type="Proteomes" id="UP001500767">
    <property type="component" value="Unassembled WGS sequence"/>
</dbReference>
<evidence type="ECO:0000256" key="1">
    <source>
        <dbReference type="ARBA" id="ARBA00023015"/>
    </source>
</evidence>
<proteinExistence type="predicted"/>
<dbReference type="InterPro" id="IPR036388">
    <property type="entry name" value="WH-like_DNA-bd_sf"/>
</dbReference>
<dbReference type="EMBL" id="BAAAYR010000001">
    <property type="protein sequence ID" value="GAA3558093.1"/>
    <property type="molecule type" value="Genomic_DNA"/>
</dbReference>
<dbReference type="Pfam" id="PF09339">
    <property type="entry name" value="HTH_IclR"/>
    <property type="match status" value="1"/>
</dbReference>
<evidence type="ECO:0000256" key="3">
    <source>
        <dbReference type="ARBA" id="ARBA00023163"/>
    </source>
</evidence>
<gene>
    <name evidence="6" type="ORF">GCM10022197_11770</name>
</gene>
<dbReference type="PANTHER" id="PTHR30136">
    <property type="entry name" value="HELIX-TURN-HELIX TRANSCRIPTIONAL REGULATOR, ICLR FAMILY"/>
    <property type="match status" value="1"/>
</dbReference>
<sequence length="269" mass="29104">MEDTRDGVAAPPGRLTAPALRRALDILELFLEPNEGLRVPEITERLRLPRASVHELVRTLAERGYLEQEGGDQHRFTLGVKAFQLGGAYERELDLMELSRSAARAVAAQCGETVQVAVRDDRYAVYIARVDSTHPVRLVSDVGRRLPAHCTAGGKALLSDLSPAQLGVLFPDAASLAPMTPASIDSLDRLNQELAVVRERGWADEYCESNPDVTCVAAPIYKTGGACVAAMSISVPVLRWDEARKAELVALVTAGTRELSTRLGAPPRS</sequence>
<evidence type="ECO:0000313" key="7">
    <source>
        <dbReference type="Proteomes" id="UP001500767"/>
    </source>
</evidence>
<dbReference type="Gene3D" id="3.30.450.40">
    <property type="match status" value="1"/>
</dbReference>
<dbReference type="InterPro" id="IPR005471">
    <property type="entry name" value="Tscrpt_reg_IclR_N"/>
</dbReference>
<evidence type="ECO:0000256" key="2">
    <source>
        <dbReference type="ARBA" id="ARBA00023125"/>
    </source>
</evidence>
<feature type="domain" description="HTH iclR-type" evidence="4">
    <location>
        <begin position="17"/>
        <end position="80"/>
    </location>
</feature>